<proteinExistence type="predicted"/>
<protein>
    <submittedName>
        <fullName evidence="2">Uncharacterized protein</fullName>
    </submittedName>
</protein>
<feature type="transmembrane region" description="Helical" evidence="1">
    <location>
        <begin position="30"/>
        <end position="48"/>
    </location>
</feature>
<keyword evidence="1" id="KW-0472">Membrane</keyword>
<keyword evidence="1" id="KW-0812">Transmembrane</keyword>
<dbReference type="EMBL" id="SJST01000001">
    <property type="protein sequence ID" value="TCD16730.1"/>
    <property type="molecule type" value="Genomic_DNA"/>
</dbReference>
<evidence type="ECO:0000313" key="2">
    <source>
        <dbReference type="EMBL" id="TCD16730.1"/>
    </source>
</evidence>
<feature type="transmembrane region" description="Helical" evidence="1">
    <location>
        <begin position="7"/>
        <end position="24"/>
    </location>
</feature>
<gene>
    <name evidence="2" type="ORF">E0D97_01965</name>
</gene>
<feature type="transmembrane region" description="Helical" evidence="1">
    <location>
        <begin position="55"/>
        <end position="72"/>
    </location>
</feature>
<dbReference type="OrthoDB" id="8239048at2"/>
<keyword evidence="3" id="KW-1185">Reference proteome</keyword>
<reference evidence="2 3" key="1">
    <citation type="journal article" date="2015" name="Antonie Van Leeuwenhoek">
        <title>Oricola cellulosilytica gen. nov., sp. nov., a cellulose-degrading bacterium of the family Phyllobacteriaceae isolated from surface seashore water, and emended descriptions of Mesorhizobium loti and Phyllobacterium myrsinacearum.</title>
        <authorList>
            <person name="Hameed A."/>
            <person name="Shahina M."/>
            <person name="Lai W.A."/>
            <person name="Lin S.Y."/>
            <person name="Young L.S."/>
            <person name="Liu Y.C."/>
            <person name="Hsu Y.H."/>
            <person name="Young C.C."/>
        </authorList>
    </citation>
    <scope>NUCLEOTIDE SEQUENCE [LARGE SCALE GENOMIC DNA]</scope>
    <source>
        <strain evidence="2 3">KCTC 52183</strain>
    </source>
</reference>
<dbReference type="Proteomes" id="UP000291301">
    <property type="component" value="Unassembled WGS sequence"/>
</dbReference>
<keyword evidence="1" id="KW-1133">Transmembrane helix</keyword>
<organism evidence="2 3">
    <name type="scientific">Oricola cellulosilytica</name>
    <dbReference type="NCBI Taxonomy" id="1429082"/>
    <lineage>
        <taxon>Bacteria</taxon>
        <taxon>Pseudomonadati</taxon>
        <taxon>Pseudomonadota</taxon>
        <taxon>Alphaproteobacteria</taxon>
        <taxon>Hyphomicrobiales</taxon>
        <taxon>Ahrensiaceae</taxon>
        <taxon>Oricola</taxon>
    </lineage>
</organism>
<name>A0A4R0PKA0_9HYPH</name>
<feature type="transmembrane region" description="Helical" evidence="1">
    <location>
        <begin position="84"/>
        <end position="102"/>
    </location>
</feature>
<evidence type="ECO:0000313" key="3">
    <source>
        <dbReference type="Proteomes" id="UP000291301"/>
    </source>
</evidence>
<evidence type="ECO:0000256" key="1">
    <source>
        <dbReference type="SAM" id="Phobius"/>
    </source>
</evidence>
<sequence>MRDWRSALLHWGIPIGAMVATIGVPHPGKTLVWIAALVWMGAACLMNARRCGRTHCYFTGPFFIVMTIPVALHGFEVVWLGPDGWKWLALTIGGLGGALWCGTEKLMGTYRR</sequence>
<comment type="caution">
    <text evidence="2">The sequence shown here is derived from an EMBL/GenBank/DDBJ whole genome shotgun (WGS) entry which is preliminary data.</text>
</comment>
<accession>A0A4R0PKA0</accession>
<dbReference type="AlphaFoldDB" id="A0A4R0PKA0"/>